<gene>
    <name evidence="2" type="ORF">BJ988_002221</name>
</gene>
<organism evidence="2 3">
    <name type="scientific">Nocardioides panzhihuensis</name>
    <dbReference type="NCBI Taxonomy" id="860243"/>
    <lineage>
        <taxon>Bacteria</taxon>
        <taxon>Bacillati</taxon>
        <taxon>Actinomycetota</taxon>
        <taxon>Actinomycetes</taxon>
        <taxon>Propionibacteriales</taxon>
        <taxon>Nocardioidaceae</taxon>
        <taxon>Nocardioides</taxon>
    </lineage>
</organism>
<accession>A0A7Z0DLB2</accession>
<evidence type="ECO:0000259" key="1">
    <source>
        <dbReference type="Pfam" id="PF00724"/>
    </source>
</evidence>
<dbReference type="InterPro" id="IPR001155">
    <property type="entry name" value="OxRdtase_FMN_N"/>
</dbReference>
<dbReference type="InterPro" id="IPR045247">
    <property type="entry name" value="Oye-like"/>
</dbReference>
<dbReference type="RefSeq" id="WP_179658044.1">
    <property type="nucleotide sequence ID" value="NZ_JACBZR010000001.1"/>
</dbReference>
<dbReference type="SUPFAM" id="SSF51395">
    <property type="entry name" value="FMN-linked oxidoreductases"/>
    <property type="match status" value="1"/>
</dbReference>
<dbReference type="PANTHER" id="PTHR22893">
    <property type="entry name" value="NADH OXIDOREDUCTASE-RELATED"/>
    <property type="match status" value="1"/>
</dbReference>
<evidence type="ECO:0000313" key="3">
    <source>
        <dbReference type="Proteomes" id="UP000564496"/>
    </source>
</evidence>
<dbReference type="CDD" id="cd02803">
    <property type="entry name" value="OYE_like_FMN_family"/>
    <property type="match status" value="1"/>
</dbReference>
<comment type="caution">
    <text evidence="2">The sequence shown here is derived from an EMBL/GenBank/DDBJ whole genome shotgun (WGS) entry which is preliminary data.</text>
</comment>
<dbReference type="Proteomes" id="UP000564496">
    <property type="component" value="Unassembled WGS sequence"/>
</dbReference>
<dbReference type="AlphaFoldDB" id="A0A7Z0DLB2"/>
<dbReference type="GO" id="GO:0010181">
    <property type="term" value="F:FMN binding"/>
    <property type="evidence" value="ECO:0007669"/>
    <property type="project" value="InterPro"/>
</dbReference>
<keyword evidence="3" id="KW-1185">Reference proteome</keyword>
<reference evidence="2 3" key="1">
    <citation type="submission" date="2020-07" db="EMBL/GenBank/DDBJ databases">
        <title>Sequencing the genomes of 1000 actinobacteria strains.</title>
        <authorList>
            <person name="Klenk H.-P."/>
        </authorList>
    </citation>
    <scope>NUCLEOTIDE SEQUENCE [LARGE SCALE GENOMIC DNA]</scope>
    <source>
        <strain evidence="2 3">DSM 26487</strain>
    </source>
</reference>
<dbReference type="InterPro" id="IPR013785">
    <property type="entry name" value="Aldolase_TIM"/>
</dbReference>
<dbReference type="Pfam" id="PF00724">
    <property type="entry name" value="Oxidored_FMN"/>
    <property type="match status" value="1"/>
</dbReference>
<dbReference type="Gene3D" id="3.20.20.70">
    <property type="entry name" value="Aldolase class I"/>
    <property type="match status" value="1"/>
</dbReference>
<dbReference type="GO" id="GO:0016491">
    <property type="term" value="F:oxidoreductase activity"/>
    <property type="evidence" value="ECO:0007669"/>
    <property type="project" value="InterPro"/>
</dbReference>
<feature type="domain" description="NADH:flavin oxidoreductase/NADH oxidase N-terminal" evidence="1">
    <location>
        <begin position="12"/>
        <end position="346"/>
    </location>
</feature>
<protein>
    <submittedName>
        <fullName evidence="2">2,4-dienoyl-CoA reductase-like NADH-dependent reductase (Old Yellow Enzyme family)</fullName>
    </submittedName>
</protein>
<dbReference type="EMBL" id="JACBZR010000001">
    <property type="protein sequence ID" value="NYI77573.1"/>
    <property type="molecule type" value="Genomic_DNA"/>
</dbReference>
<dbReference type="PANTHER" id="PTHR22893:SF91">
    <property type="entry name" value="NADPH DEHYDROGENASE 2-RELATED"/>
    <property type="match status" value="1"/>
</dbReference>
<evidence type="ECO:0000313" key="2">
    <source>
        <dbReference type="EMBL" id="NYI77573.1"/>
    </source>
</evidence>
<proteinExistence type="predicted"/>
<sequence>MTESPDRHPALEPVSLGSLDLANRLMVAPMTRISATPAGVPTELMADYYAEFASGGFGLVITEGIYPDAAYSQGYLDQPGLVTQEHIDGWRVVTDRVHADGARIVAQLMHAGALSQGNPYRSETLAPSAVEPLGTMMEAYGGSGPWPVPREATSDDIADVVDGFAAAARNAAAAGFDGIEVHAANGYLLDQFVTEYTNQRTDEYGASTANRIRLTAEVVERIVAETPEGFIVGVRVSQTKVNDVVYRWSGGAEDVVVISESLAKAGAHYIHVASEGRSWFETAQLADGSTVTGLAREVSGLPVIANGGMHDRDQAARVLAEGHADFLAIGHVALANPDLPNRLAAGDELAEFDPAMLRPSVTIESSLRWRQAGRAWQ</sequence>
<name>A0A7Z0DLB2_9ACTN</name>
<dbReference type="GO" id="GO:0005829">
    <property type="term" value="C:cytosol"/>
    <property type="evidence" value="ECO:0007669"/>
    <property type="project" value="TreeGrafter"/>
</dbReference>